<proteinExistence type="inferred from homology"/>
<name>A0ABW3HIH1_9GAMM</name>
<dbReference type="HAMAP" id="MF_00697">
    <property type="entry name" value="UPF0276"/>
    <property type="match status" value="1"/>
</dbReference>
<comment type="similarity">
    <text evidence="1">Belongs to the UPF0276 family.</text>
</comment>
<dbReference type="RefSeq" id="WP_379071375.1">
    <property type="nucleotide sequence ID" value="NZ_JBHTIT010000001.1"/>
</dbReference>
<evidence type="ECO:0000256" key="1">
    <source>
        <dbReference type="HAMAP-Rule" id="MF_00697"/>
    </source>
</evidence>
<dbReference type="Pfam" id="PF05114">
    <property type="entry name" value="MbnB_TglH_ChrH"/>
    <property type="match status" value="1"/>
</dbReference>
<reference evidence="3" key="1">
    <citation type="journal article" date="2019" name="Int. J. Syst. Evol. Microbiol.">
        <title>The Global Catalogue of Microorganisms (GCM) 10K type strain sequencing project: providing services to taxonomists for standard genome sequencing and annotation.</title>
        <authorList>
            <consortium name="The Broad Institute Genomics Platform"/>
            <consortium name="The Broad Institute Genome Sequencing Center for Infectious Disease"/>
            <person name="Wu L."/>
            <person name="Ma J."/>
        </authorList>
    </citation>
    <scope>NUCLEOTIDE SEQUENCE [LARGE SCALE GENOMIC DNA]</scope>
    <source>
        <strain evidence="3">CCUG 63419</strain>
    </source>
</reference>
<dbReference type="PANTHER" id="PTHR42194:SF1">
    <property type="entry name" value="UPF0276 PROTEIN HI_1600"/>
    <property type="match status" value="1"/>
</dbReference>
<dbReference type="NCBIfam" id="NF003818">
    <property type="entry name" value="PRK05409.1"/>
    <property type="match status" value="1"/>
</dbReference>
<keyword evidence="3" id="KW-1185">Reference proteome</keyword>
<dbReference type="PANTHER" id="PTHR42194">
    <property type="entry name" value="UPF0276 PROTEIN HI_1600"/>
    <property type="match status" value="1"/>
</dbReference>
<evidence type="ECO:0000313" key="2">
    <source>
        <dbReference type="EMBL" id="MFD0950562.1"/>
    </source>
</evidence>
<dbReference type="SUPFAM" id="SSF51658">
    <property type="entry name" value="Xylose isomerase-like"/>
    <property type="match status" value="1"/>
</dbReference>
<dbReference type="Gene3D" id="3.20.20.150">
    <property type="entry name" value="Divalent-metal-dependent TIM barrel enzymes"/>
    <property type="match status" value="1"/>
</dbReference>
<gene>
    <name evidence="2" type="ORF">ACFQ0F_09215</name>
</gene>
<dbReference type="EMBL" id="JBHTIT010000001">
    <property type="protein sequence ID" value="MFD0950562.1"/>
    <property type="molecule type" value="Genomic_DNA"/>
</dbReference>
<protein>
    <recommendedName>
        <fullName evidence="1">UPF0276 protein ACFQ0F_09215</fullName>
    </recommendedName>
</protein>
<comment type="caution">
    <text evidence="2">The sequence shown here is derived from an EMBL/GenBank/DDBJ whole genome shotgun (WGS) entry which is preliminary data.</text>
</comment>
<dbReference type="InterPro" id="IPR007801">
    <property type="entry name" value="MbnB/TglH/ChrH"/>
</dbReference>
<organism evidence="2 3">
    <name type="scientific">Paraperlucidibaca wandonensis</name>
    <dbReference type="NCBI Taxonomy" id="1268273"/>
    <lineage>
        <taxon>Bacteria</taxon>
        <taxon>Pseudomonadati</taxon>
        <taxon>Pseudomonadota</taxon>
        <taxon>Gammaproteobacteria</taxon>
        <taxon>Moraxellales</taxon>
        <taxon>Moraxellaceae</taxon>
        <taxon>Paraperlucidibaca</taxon>
    </lineage>
</organism>
<sequence>MNVSHSEPRFPVNGTGLGLRRSFMAEFLTESEAITNATRPDFFEIAPENWIGLGGRYARDLRQLTERYPFLCHGLSLSIGGPAPLDIDLLKRIRDFLDTHQIRAYSEHLSYTGDQGHLYDLLPIPMTREAVDYVAARVRQAQDVLGRRLILENVSTYAAPGSEMAEHEFVSEVLKAADCGLLLDVNNIFVNSINHGFNAREYLLALPAERISYVHIAGHYREAEDLRIDTHGDSVCDDVWALLDQAYAHFGVLPTLLERDFNIPPMAELLSEMQLIRRAQTQAISRAA</sequence>
<accession>A0ABW3HIH1</accession>
<dbReference type="InterPro" id="IPR036237">
    <property type="entry name" value="Xyl_isomerase-like_sf"/>
</dbReference>
<dbReference type="Proteomes" id="UP001597044">
    <property type="component" value="Unassembled WGS sequence"/>
</dbReference>
<evidence type="ECO:0000313" key="3">
    <source>
        <dbReference type="Proteomes" id="UP001597044"/>
    </source>
</evidence>